<name>A0A4R1MXZ6_9FIRM</name>
<keyword evidence="4 8" id="KW-0418">Kinase</keyword>
<dbReference type="RefSeq" id="WP_132279749.1">
    <property type="nucleotide sequence ID" value="NZ_SMGQ01000011.1"/>
</dbReference>
<evidence type="ECO:0000256" key="8">
    <source>
        <dbReference type="HAMAP-Rule" id="MF_00238"/>
    </source>
</evidence>
<dbReference type="GO" id="GO:0036431">
    <property type="term" value="F:dCMP kinase activity"/>
    <property type="evidence" value="ECO:0007669"/>
    <property type="project" value="InterPro"/>
</dbReference>
<dbReference type="GO" id="GO:0015949">
    <property type="term" value="P:nucleobase-containing small molecule interconversion"/>
    <property type="evidence" value="ECO:0007669"/>
    <property type="project" value="TreeGrafter"/>
</dbReference>
<dbReference type="Gene3D" id="3.40.50.300">
    <property type="entry name" value="P-loop containing nucleotide triphosphate hydrolases"/>
    <property type="match status" value="1"/>
</dbReference>
<comment type="catalytic activity">
    <reaction evidence="6 8">
        <text>dCMP + ATP = dCDP + ADP</text>
        <dbReference type="Rhea" id="RHEA:25094"/>
        <dbReference type="ChEBI" id="CHEBI:30616"/>
        <dbReference type="ChEBI" id="CHEBI:57566"/>
        <dbReference type="ChEBI" id="CHEBI:58593"/>
        <dbReference type="ChEBI" id="CHEBI:456216"/>
        <dbReference type="EC" id="2.7.4.25"/>
    </reaction>
</comment>
<comment type="caution">
    <text evidence="10">The sequence shown here is derived from an EMBL/GenBank/DDBJ whole genome shotgun (WGS) entry which is preliminary data.</text>
</comment>
<keyword evidence="2 8" id="KW-0808">Transferase</keyword>
<dbReference type="CDD" id="cd02020">
    <property type="entry name" value="CMPK"/>
    <property type="match status" value="1"/>
</dbReference>
<evidence type="ECO:0000256" key="1">
    <source>
        <dbReference type="ARBA" id="ARBA00009427"/>
    </source>
</evidence>
<reference evidence="10 11" key="1">
    <citation type="submission" date="2019-03" db="EMBL/GenBank/DDBJ databases">
        <title>Genomic Encyclopedia of Type Strains, Phase IV (KMG-IV): sequencing the most valuable type-strain genomes for metagenomic binning, comparative biology and taxonomic classification.</title>
        <authorList>
            <person name="Goeker M."/>
        </authorList>
    </citation>
    <scope>NUCLEOTIDE SEQUENCE [LARGE SCALE GENOMIC DNA]</scope>
    <source>
        <strain evidence="10 11">DSM 24176</strain>
    </source>
</reference>
<dbReference type="InterPro" id="IPR011994">
    <property type="entry name" value="Cytidylate_kinase_dom"/>
</dbReference>
<dbReference type="PANTHER" id="PTHR21299">
    <property type="entry name" value="CYTIDYLATE KINASE/PANTOATE-BETA-ALANINE LIGASE"/>
    <property type="match status" value="1"/>
</dbReference>
<dbReference type="Proteomes" id="UP000294545">
    <property type="component" value="Unassembled WGS sequence"/>
</dbReference>
<keyword evidence="3 8" id="KW-0547">Nucleotide-binding</keyword>
<feature type="binding site" evidence="8">
    <location>
        <begin position="11"/>
        <end position="19"/>
    </location>
    <ligand>
        <name>ATP</name>
        <dbReference type="ChEBI" id="CHEBI:30616"/>
    </ligand>
</feature>
<accession>A0A4R1MXZ6</accession>
<dbReference type="HAMAP" id="MF_00238">
    <property type="entry name" value="Cytidyl_kinase_type1"/>
    <property type="match status" value="1"/>
</dbReference>
<evidence type="ECO:0000313" key="10">
    <source>
        <dbReference type="EMBL" id="TCK97995.1"/>
    </source>
</evidence>
<sequence>MSPFKSIAIDGPAGAGKSTIAKKVAETLGYVYIDTGAMYRAIAYECIRKNINIKDEEAINTLCSNIDIIIQYVDGEQQVLLNNENVTHYIRTTEVGNVTSQISVYHNVRKKLVELQQKLAHQANVIMDGRDIGTYVLPNANLKIFLTASIEQRAQRRWKELNDKGDQTQLKTLEAQIKERDYNDMNRKIAPLKKAEDAIEVDTSNMSIEEVVKKVISLYNKRIVENGNSNG</sequence>
<dbReference type="PANTHER" id="PTHR21299:SF2">
    <property type="entry name" value="CYTIDYLATE KINASE"/>
    <property type="match status" value="1"/>
</dbReference>
<comment type="similarity">
    <text evidence="1 8">Belongs to the cytidylate kinase family. Type 1 subfamily.</text>
</comment>
<proteinExistence type="inferred from homology"/>
<keyword evidence="8" id="KW-0963">Cytoplasm</keyword>
<evidence type="ECO:0000256" key="5">
    <source>
        <dbReference type="ARBA" id="ARBA00022840"/>
    </source>
</evidence>
<evidence type="ECO:0000256" key="3">
    <source>
        <dbReference type="ARBA" id="ARBA00022741"/>
    </source>
</evidence>
<keyword evidence="11" id="KW-1185">Reference proteome</keyword>
<gene>
    <name evidence="8" type="primary">cmk</name>
    <name evidence="10" type="ORF">EDC19_0401</name>
</gene>
<dbReference type="NCBIfam" id="TIGR00017">
    <property type="entry name" value="cmk"/>
    <property type="match status" value="1"/>
</dbReference>
<comment type="subcellular location">
    <subcellularLocation>
        <location evidence="8">Cytoplasm</location>
    </subcellularLocation>
</comment>
<dbReference type="EC" id="2.7.4.25" evidence="8"/>
<dbReference type="GO" id="GO:0006220">
    <property type="term" value="P:pyrimidine nucleotide metabolic process"/>
    <property type="evidence" value="ECO:0007669"/>
    <property type="project" value="UniProtKB-UniRule"/>
</dbReference>
<organism evidence="10 11">
    <name type="scientific">Natranaerovirga hydrolytica</name>
    <dbReference type="NCBI Taxonomy" id="680378"/>
    <lineage>
        <taxon>Bacteria</taxon>
        <taxon>Bacillati</taxon>
        <taxon>Bacillota</taxon>
        <taxon>Clostridia</taxon>
        <taxon>Lachnospirales</taxon>
        <taxon>Natranaerovirgaceae</taxon>
        <taxon>Natranaerovirga</taxon>
    </lineage>
</organism>
<dbReference type="EMBL" id="SMGQ01000011">
    <property type="protein sequence ID" value="TCK97995.1"/>
    <property type="molecule type" value="Genomic_DNA"/>
</dbReference>
<dbReference type="GO" id="GO:0036430">
    <property type="term" value="F:CMP kinase activity"/>
    <property type="evidence" value="ECO:0007669"/>
    <property type="project" value="RHEA"/>
</dbReference>
<dbReference type="InterPro" id="IPR027417">
    <property type="entry name" value="P-loop_NTPase"/>
</dbReference>
<dbReference type="OrthoDB" id="9807434at2"/>
<evidence type="ECO:0000256" key="7">
    <source>
        <dbReference type="ARBA" id="ARBA00048478"/>
    </source>
</evidence>
<dbReference type="InterPro" id="IPR003136">
    <property type="entry name" value="Cytidylate_kin"/>
</dbReference>
<dbReference type="SUPFAM" id="SSF52540">
    <property type="entry name" value="P-loop containing nucleoside triphosphate hydrolases"/>
    <property type="match status" value="1"/>
</dbReference>
<dbReference type="Pfam" id="PF02224">
    <property type="entry name" value="Cytidylate_kin"/>
    <property type="match status" value="1"/>
</dbReference>
<evidence type="ECO:0000256" key="4">
    <source>
        <dbReference type="ARBA" id="ARBA00022777"/>
    </source>
</evidence>
<evidence type="ECO:0000256" key="6">
    <source>
        <dbReference type="ARBA" id="ARBA00047615"/>
    </source>
</evidence>
<comment type="catalytic activity">
    <reaction evidence="7 8">
        <text>CMP + ATP = CDP + ADP</text>
        <dbReference type="Rhea" id="RHEA:11600"/>
        <dbReference type="ChEBI" id="CHEBI:30616"/>
        <dbReference type="ChEBI" id="CHEBI:58069"/>
        <dbReference type="ChEBI" id="CHEBI:60377"/>
        <dbReference type="ChEBI" id="CHEBI:456216"/>
        <dbReference type="EC" id="2.7.4.25"/>
    </reaction>
</comment>
<evidence type="ECO:0000256" key="2">
    <source>
        <dbReference type="ARBA" id="ARBA00022679"/>
    </source>
</evidence>
<dbReference type="AlphaFoldDB" id="A0A4R1MXZ6"/>
<dbReference type="GO" id="GO:0005829">
    <property type="term" value="C:cytosol"/>
    <property type="evidence" value="ECO:0007669"/>
    <property type="project" value="TreeGrafter"/>
</dbReference>
<protein>
    <recommendedName>
        <fullName evidence="8">Cytidylate kinase</fullName>
        <shortName evidence="8">CK</shortName>
        <ecNumber evidence="8">2.7.4.25</ecNumber>
    </recommendedName>
    <alternativeName>
        <fullName evidence="8">Cytidine monophosphate kinase</fullName>
        <shortName evidence="8">CMP kinase</shortName>
    </alternativeName>
</protein>
<evidence type="ECO:0000259" key="9">
    <source>
        <dbReference type="Pfam" id="PF02224"/>
    </source>
</evidence>
<feature type="domain" description="Cytidylate kinase" evidence="9">
    <location>
        <begin position="7"/>
        <end position="220"/>
    </location>
</feature>
<evidence type="ECO:0000313" key="11">
    <source>
        <dbReference type="Proteomes" id="UP000294545"/>
    </source>
</evidence>
<dbReference type="GO" id="GO:0005524">
    <property type="term" value="F:ATP binding"/>
    <property type="evidence" value="ECO:0007669"/>
    <property type="project" value="UniProtKB-UniRule"/>
</dbReference>
<keyword evidence="5 8" id="KW-0067">ATP-binding</keyword>